<evidence type="ECO:0000259" key="3">
    <source>
        <dbReference type="Pfam" id="PF22778"/>
    </source>
</evidence>
<gene>
    <name evidence="4" type="ORF">BWQ96_05767</name>
</gene>
<dbReference type="InterPro" id="IPR036938">
    <property type="entry name" value="PAP2/HPO_sf"/>
</dbReference>
<dbReference type="Gene3D" id="1.10.606.20">
    <property type="match status" value="1"/>
</dbReference>
<dbReference type="InterPro" id="IPR052559">
    <property type="entry name" value="V-haloperoxidase"/>
</dbReference>
<keyword evidence="5" id="KW-1185">Reference proteome</keyword>
<comment type="caution">
    <text evidence="4">The sequence shown here is derived from an EMBL/GenBank/DDBJ whole genome shotgun (WGS) entry which is preliminary data.</text>
</comment>
<dbReference type="InterPro" id="IPR049283">
    <property type="entry name" value="DUF6851"/>
</dbReference>
<keyword evidence="1" id="KW-0732">Signal</keyword>
<evidence type="ECO:0000313" key="4">
    <source>
        <dbReference type="EMBL" id="PXF44495.1"/>
    </source>
</evidence>
<reference evidence="4 5" key="1">
    <citation type="journal article" date="2018" name="Mol. Biol. Evol.">
        <title>Analysis of the draft genome of the red seaweed Gracilariopsis chorda provides insights into genome size evolution in Rhodophyta.</title>
        <authorList>
            <person name="Lee J."/>
            <person name="Yang E.C."/>
            <person name="Graf L."/>
            <person name="Yang J.H."/>
            <person name="Qiu H."/>
            <person name="Zel Zion U."/>
            <person name="Chan C.X."/>
            <person name="Stephens T.G."/>
            <person name="Weber A.P.M."/>
            <person name="Boo G.H."/>
            <person name="Boo S.M."/>
            <person name="Kim K.M."/>
            <person name="Shin Y."/>
            <person name="Jung M."/>
            <person name="Lee S.J."/>
            <person name="Yim H.S."/>
            <person name="Lee J.H."/>
            <person name="Bhattacharya D."/>
            <person name="Yoon H.S."/>
        </authorList>
    </citation>
    <scope>NUCLEOTIDE SEQUENCE [LARGE SCALE GENOMIC DNA]</scope>
    <source>
        <strain evidence="4 5">SKKU-2015</strain>
        <tissue evidence="4">Whole body</tissue>
    </source>
</reference>
<dbReference type="PANTHER" id="PTHR34599">
    <property type="entry name" value="PEROXIDASE-RELATED"/>
    <property type="match status" value="1"/>
</dbReference>
<feature type="domain" description="Vanadium-dependent haloperoxidase NapH1-like second helical-bundle" evidence="3">
    <location>
        <begin position="318"/>
        <end position="474"/>
    </location>
</feature>
<name>A0A2V3IQV0_9FLOR</name>
<evidence type="ECO:0000259" key="2">
    <source>
        <dbReference type="Pfam" id="PF21167"/>
    </source>
</evidence>
<dbReference type="Proteomes" id="UP000247409">
    <property type="component" value="Unassembled WGS sequence"/>
</dbReference>
<feature type="signal peptide" evidence="1">
    <location>
        <begin position="1"/>
        <end position="23"/>
    </location>
</feature>
<dbReference type="AlphaFoldDB" id="A0A2V3IQV0"/>
<sequence length="504" mass="55953">MPLLLALPLLALLLAPSPPVARAQTLAERLYLNFLPINDAAGALTPPRILFAETPIVVRYTLIGGAAIYDARAACRPHALSFFATNDSVPPAFCQPDNNAILVSYATYRALLREFPAEMNGYADFLRTLGLEPVSSSRDPATLNGWANLAGDRLADFFQNDGWNSLGDRSRENSRIPFEDYTEYRPANSPYDPPFRLTRPLRWVPGQLNLGNGRLAHQIHVVPHLGLTVRPLILSDAHILARRVPAPYRQKNAPRITSRDRARVEQLVNEVLDASATLTPRQRFFARWWDNKLLSTGGISAFYETAGALDDFEVAQQFLGEMLSQHDALVIAWKEKRRHDLVRPFTLVRNLRRRQRFTAFVSEAAGFRTVRAEDWQSLISAQPHSEFPSGSAAICTAAMEHLDTYIRTKMGFVPSIKIRYPTDTLPFFVSEDTTVAFSGPLQAANNCAQSRLWAGVHFSPSLPAGQSIGRGVGKIVFEHMRLLGEGRIPANCTRCRADAAILGG</sequence>
<organism evidence="4 5">
    <name type="scientific">Gracilariopsis chorda</name>
    <dbReference type="NCBI Taxonomy" id="448386"/>
    <lineage>
        <taxon>Eukaryota</taxon>
        <taxon>Rhodophyta</taxon>
        <taxon>Florideophyceae</taxon>
        <taxon>Rhodymeniophycidae</taxon>
        <taxon>Gracilariales</taxon>
        <taxon>Gracilariaceae</taxon>
        <taxon>Gracilariopsis</taxon>
    </lineage>
</organism>
<feature type="chain" id="PRO_5016074336" evidence="1">
    <location>
        <begin position="24"/>
        <end position="504"/>
    </location>
</feature>
<dbReference type="PANTHER" id="PTHR34599:SF2">
    <property type="entry name" value="TRAF-TYPE DOMAIN-CONTAINING PROTEIN"/>
    <property type="match status" value="1"/>
</dbReference>
<dbReference type="Pfam" id="PF22778">
    <property type="entry name" value="VCPO_2nd"/>
    <property type="match status" value="1"/>
</dbReference>
<dbReference type="OrthoDB" id="532701at2759"/>
<protein>
    <submittedName>
        <fullName evidence="4">Uncharacterized protein</fullName>
    </submittedName>
</protein>
<dbReference type="SUPFAM" id="SSF48317">
    <property type="entry name" value="Acid phosphatase/Vanadium-dependent haloperoxidase"/>
    <property type="match status" value="1"/>
</dbReference>
<feature type="domain" description="DUF6851" evidence="2">
    <location>
        <begin position="66"/>
        <end position="205"/>
    </location>
</feature>
<evidence type="ECO:0000256" key="1">
    <source>
        <dbReference type="SAM" id="SignalP"/>
    </source>
</evidence>
<dbReference type="InterPro" id="IPR055161">
    <property type="entry name" value="NapH1-like_2nd"/>
</dbReference>
<dbReference type="EMBL" id="NBIV01000089">
    <property type="protein sequence ID" value="PXF44495.1"/>
    <property type="molecule type" value="Genomic_DNA"/>
</dbReference>
<dbReference type="Pfam" id="PF21167">
    <property type="entry name" value="DUF6851"/>
    <property type="match status" value="1"/>
</dbReference>
<proteinExistence type="predicted"/>
<accession>A0A2V3IQV0</accession>
<evidence type="ECO:0000313" key="5">
    <source>
        <dbReference type="Proteomes" id="UP000247409"/>
    </source>
</evidence>